<dbReference type="SMART" id="SM00925">
    <property type="entry name" value="MltA"/>
    <property type="match status" value="1"/>
</dbReference>
<keyword evidence="6" id="KW-0732">Signal</keyword>
<gene>
    <name evidence="8" type="ORF">ACFOW7_02300</name>
</gene>
<dbReference type="RefSeq" id="WP_378160585.1">
    <property type="nucleotide sequence ID" value="NZ_JBHSBU010000001.1"/>
</dbReference>
<dbReference type="Gene3D" id="2.40.240.50">
    <property type="entry name" value="Barwin-like endoglucanases"/>
    <property type="match status" value="1"/>
</dbReference>
<evidence type="ECO:0000256" key="2">
    <source>
        <dbReference type="ARBA" id="ARBA00012587"/>
    </source>
</evidence>
<name>A0ABV8MMC7_9NEIS</name>
<dbReference type="CDD" id="cd14485">
    <property type="entry name" value="mltA_like_LT_A"/>
    <property type="match status" value="1"/>
</dbReference>
<dbReference type="Pfam" id="PF06725">
    <property type="entry name" value="3D"/>
    <property type="match status" value="1"/>
</dbReference>
<evidence type="ECO:0000256" key="6">
    <source>
        <dbReference type="SAM" id="SignalP"/>
    </source>
</evidence>
<dbReference type="PANTHER" id="PTHR30124:SF0">
    <property type="entry name" value="MEMBRANE-BOUND LYTIC MUREIN TRANSGLYCOSYLASE A"/>
    <property type="match status" value="1"/>
</dbReference>
<sequence length="390" mass="43070">MRRISLCLLATLLAACTTTPPVSPTVTPTTPPDKPVPQARFVSASWSQLPGWPSDNLLAGWPAWLQSCKRLANKPAWRDVCRSAQTLAPRDDSAVRRYLETHFQPYRVESTEGRDSGLVTGYYEPLLRGSRQPRSGYYPIHGVPDDLLTIELGSLYPELKGLRLRGRLSGTKVLPYWSHAEITAGMAPLTGKELAWVDDPIEAFFLQVQGSGRVRLEDGSLLRVGYADQNGHPYRSIGKWLIDKGELKPEEASMQGIQAWARANPARIPELLHSNPSYVFFRILPDAQGGPIGALGVPLTDGASVAVDPRHIPLGTPLYLSTTWPNDSRALRRLMYAQDTGGAIRGPIRVDFFWGFGHEAGMLAGKMKQQGQVWLVWPREAPPPGQESRP</sequence>
<comment type="caution">
    <text evidence="8">The sequence shown here is derived from an EMBL/GenBank/DDBJ whole genome shotgun (WGS) entry which is preliminary data.</text>
</comment>
<feature type="chain" id="PRO_5045849086" description="peptidoglycan lytic exotransglycosylase" evidence="6">
    <location>
        <begin position="25"/>
        <end position="390"/>
    </location>
</feature>
<accession>A0ABV8MMC7</accession>
<evidence type="ECO:0000313" key="8">
    <source>
        <dbReference type="EMBL" id="MFC4158182.1"/>
    </source>
</evidence>
<evidence type="ECO:0000259" key="7">
    <source>
        <dbReference type="SMART" id="SM00925"/>
    </source>
</evidence>
<evidence type="ECO:0000256" key="1">
    <source>
        <dbReference type="ARBA" id="ARBA00001420"/>
    </source>
</evidence>
<dbReference type="EC" id="4.2.2.n1" evidence="2"/>
<feature type="signal peptide" evidence="6">
    <location>
        <begin position="1"/>
        <end position="24"/>
    </location>
</feature>
<dbReference type="Pfam" id="PF03562">
    <property type="entry name" value="MltA"/>
    <property type="match status" value="1"/>
</dbReference>
<dbReference type="SUPFAM" id="SSF50685">
    <property type="entry name" value="Barwin-like endoglucanases"/>
    <property type="match status" value="1"/>
</dbReference>
<dbReference type="InterPro" id="IPR036908">
    <property type="entry name" value="RlpA-like_sf"/>
</dbReference>
<dbReference type="CDD" id="cd14668">
    <property type="entry name" value="mlta_B"/>
    <property type="match status" value="1"/>
</dbReference>
<keyword evidence="9" id="KW-1185">Reference proteome</keyword>
<evidence type="ECO:0000256" key="3">
    <source>
        <dbReference type="ARBA" id="ARBA00023239"/>
    </source>
</evidence>
<evidence type="ECO:0000256" key="5">
    <source>
        <dbReference type="ARBA" id="ARBA00030918"/>
    </source>
</evidence>
<protein>
    <recommendedName>
        <fullName evidence="2">peptidoglycan lytic exotransglycosylase</fullName>
        <ecNumber evidence="2">4.2.2.n1</ecNumber>
    </recommendedName>
    <alternativeName>
        <fullName evidence="5">Murein hydrolase A</fullName>
    </alternativeName>
</protein>
<comment type="catalytic activity">
    <reaction evidence="1">
        <text>Exolytic cleavage of the (1-&gt;4)-beta-glycosidic linkage between N-acetylmuramic acid (MurNAc) and N-acetylglucosamine (GlcNAc) residues in peptidoglycan, from either the reducing or the non-reducing ends of the peptidoglycan chains, with concomitant formation of a 1,6-anhydrobond in the MurNAc residue.</text>
        <dbReference type="EC" id="4.2.2.n1"/>
    </reaction>
</comment>
<proteinExistence type="predicted"/>
<dbReference type="Gene3D" id="2.40.40.10">
    <property type="entry name" value="RlpA-like domain"/>
    <property type="match status" value="1"/>
</dbReference>
<dbReference type="PROSITE" id="PS51257">
    <property type="entry name" value="PROKAR_LIPOPROTEIN"/>
    <property type="match status" value="1"/>
</dbReference>
<keyword evidence="4" id="KW-0961">Cell wall biogenesis/degradation</keyword>
<dbReference type="PIRSF" id="PIRSF019422">
    <property type="entry name" value="MltA"/>
    <property type="match status" value="1"/>
</dbReference>
<reference evidence="9" key="1">
    <citation type="journal article" date="2019" name="Int. J. Syst. Evol. Microbiol.">
        <title>The Global Catalogue of Microorganisms (GCM) 10K type strain sequencing project: providing services to taxonomists for standard genome sequencing and annotation.</title>
        <authorList>
            <consortium name="The Broad Institute Genomics Platform"/>
            <consortium name="The Broad Institute Genome Sequencing Center for Infectious Disease"/>
            <person name="Wu L."/>
            <person name="Ma J."/>
        </authorList>
    </citation>
    <scope>NUCLEOTIDE SEQUENCE [LARGE SCALE GENOMIC DNA]</scope>
    <source>
        <strain evidence="9">LMG 29894</strain>
    </source>
</reference>
<dbReference type="EMBL" id="JBHSBU010000001">
    <property type="protein sequence ID" value="MFC4158182.1"/>
    <property type="molecule type" value="Genomic_DNA"/>
</dbReference>
<keyword evidence="3" id="KW-0456">Lyase</keyword>
<dbReference type="PANTHER" id="PTHR30124">
    <property type="entry name" value="MEMBRANE-BOUND LYTIC MUREIN TRANSGLYCOSYLASE A"/>
    <property type="match status" value="1"/>
</dbReference>
<evidence type="ECO:0000313" key="9">
    <source>
        <dbReference type="Proteomes" id="UP001595791"/>
    </source>
</evidence>
<dbReference type="InterPro" id="IPR005300">
    <property type="entry name" value="MltA_B"/>
</dbReference>
<dbReference type="InterPro" id="IPR026044">
    <property type="entry name" value="MltA"/>
</dbReference>
<dbReference type="Proteomes" id="UP001595791">
    <property type="component" value="Unassembled WGS sequence"/>
</dbReference>
<dbReference type="InterPro" id="IPR010611">
    <property type="entry name" value="3D_dom"/>
</dbReference>
<evidence type="ECO:0000256" key="4">
    <source>
        <dbReference type="ARBA" id="ARBA00023316"/>
    </source>
</evidence>
<feature type="domain" description="Lytic transglycosylase MltA" evidence="7">
    <location>
        <begin position="126"/>
        <end position="282"/>
    </location>
</feature>
<organism evidence="8 9">
    <name type="scientific">Chitinimonas lacunae</name>
    <dbReference type="NCBI Taxonomy" id="1963018"/>
    <lineage>
        <taxon>Bacteria</taxon>
        <taxon>Pseudomonadati</taxon>
        <taxon>Pseudomonadota</taxon>
        <taxon>Betaproteobacteria</taxon>
        <taxon>Neisseriales</taxon>
        <taxon>Chitinibacteraceae</taxon>
        <taxon>Chitinimonas</taxon>
    </lineage>
</organism>